<dbReference type="OrthoDB" id="3486565at2759"/>
<keyword evidence="2" id="KW-1185">Reference proteome</keyword>
<evidence type="ECO:0000313" key="2">
    <source>
        <dbReference type="Proteomes" id="UP000800035"/>
    </source>
</evidence>
<gene>
    <name evidence="1" type="ORF">CC80DRAFT_509097</name>
</gene>
<organism evidence="1 2">
    <name type="scientific">Byssothecium circinans</name>
    <dbReference type="NCBI Taxonomy" id="147558"/>
    <lineage>
        <taxon>Eukaryota</taxon>
        <taxon>Fungi</taxon>
        <taxon>Dikarya</taxon>
        <taxon>Ascomycota</taxon>
        <taxon>Pezizomycotina</taxon>
        <taxon>Dothideomycetes</taxon>
        <taxon>Pleosporomycetidae</taxon>
        <taxon>Pleosporales</taxon>
        <taxon>Massarineae</taxon>
        <taxon>Massarinaceae</taxon>
        <taxon>Byssothecium</taxon>
    </lineage>
</organism>
<dbReference type="EMBL" id="ML977019">
    <property type="protein sequence ID" value="KAF1951235.1"/>
    <property type="molecule type" value="Genomic_DNA"/>
</dbReference>
<accession>A0A6A5TEJ2</accession>
<proteinExistence type="predicted"/>
<dbReference type="Proteomes" id="UP000800035">
    <property type="component" value="Unassembled WGS sequence"/>
</dbReference>
<name>A0A6A5TEJ2_9PLEO</name>
<protein>
    <submittedName>
        <fullName evidence="1">Uncharacterized protein</fullName>
    </submittedName>
</protein>
<dbReference type="PANTHER" id="PTHR33112:SF10">
    <property type="entry name" value="TOL"/>
    <property type="match status" value="1"/>
</dbReference>
<reference evidence="1" key="1">
    <citation type="journal article" date="2020" name="Stud. Mycol.">
        <title>101 Dothideomycetes genomes: a test case for predicting lifestyles and emergence of pathogens.</title>
        <authorList>
            <person name="Haridas S."/>
            <person name="Albert R."/>
            <person name="Binder M."/>
            <person name="Bloem J."/>
            <person name="Labutti K."/>
            <person name="Salamov A."/>
            <person name="Andreopoulos B."/>
            <person name="Baker S."/>
            <person name="Barry K."/>
            <person name="Bills G."/>
            <person name="Bluhm B."/>
            <person name="Cannon C."/>
            <person name="Castanera R."/>
            <person name="Culley D."/>
            <person name="Daum C."/>
            <person name="Ezra D."/>
            <person name="Gonzalez J."/>
            <person name="Henrissat B."/>
            <person name="Kuo A."/>
            <person name="Liang C."/>
            <person name="Lipzen A."/>
            <person name="Lutzoni F."/>
            <person name="Magnuson J."/>
            <person name="Mondo S."/>
            <person name="Nolan M."/>
            <person name="Ohm R."/>
            <person name="Pangilinan J."/>
            <person name="Park H.-J."/>
            <person name="Ramirez L."/>
            <person name="Alfaro M."/>
            <person name="Sun H."/>
            <person name="Tritt A."/>
            <person name="Yoshinaga Y."/>
            <person name="Zwiers L.-H."/>
            <person name="Turgeon B."/>
            <person name="Goodwin S."/>
            <person name="Spatafora J."/>
            <person name="Crous P."/>
            <person name="Grigoriev I."/>
        </authorList>
    </citation>
    <scope>NUCLEOTIDE SEQUENCE</scope>
    <source>
        <strain evidence="1">CBS 675.92</strain>
    </source>
</reference>
<sequence length="168" mass="19548">MRFIYNAPNLHFQRTPQTTGSIPTDRNSVRIGIGSVAQGEGYSYRMRPLLNEAYLRFTEVDNALQHIADAPLLTRAWAYQERLLPVRTLHLHAEQLIWECKSGLRCECGSLDHPELKRAEFYNLQDFVYSPESRRWLKPFVALRVDQPPAREPTRRFSSQLRFSNSQG</sequence>
<evidence type="ECO:0000313" key="1">
    <source>
        <dbReference type="EMBL" id="KAF1951235.1"/>
    </source>
</evidence>
<dbReference type="PANTHER" id="PTHR33112">
    <property type="entry name" value="DOMAIN PROTEIN, PUTATIVE-RELATED"/>
    <property type="match status" value="1"/>
</dbReference>
<dbReference type="AlphaFoldDB" id="A0A6A5TEJ2"/>